<dbReference type="OrthoDB" id="9811352at2"/>
<dbReference type="SUPFAM" id="SSF52833">
    <property type="entry name" value="Thioredoxin-like"/>
    <property type="match status" value="1"/>
</dbReference>
<dbReference type="PROSITE" id="PS00194">
    <property type="entry name" value="THIOREDOXIN_1"/>
    <property type="match status" value="1"/>
</dbReference>
<dbReference type="PANTHER" id="PTHR42852:SF13">
    <property type="entry name" value="PROTEIN DIPZ"/>
    <property type="match status" value="1"/>
</dbReference>
<dbReference type="EMBL" id="FOUF01000017">
    <property type="protein sequence ID" value="SFM46350.1"/>
    <property type="molecule type" value="Genomic_DNA"/>
</dbReference>
<dbReference type="InterPro" id="IPR050553">
    <property type="entry name" value="Thioredoxin_ResA/DsbE_sf"/>
</dbReference>
<proteinExistence type="predicted"/>
<dbReference type="Gene3D" id="3.40.30.10">
    <property type="entry name" value="Glutaredoxin"/>
    <property type="match status" value="1"/>
</dbReference>
<dbReference type="InterPro" id="IPR036249">
    <property type="entry name" value="Thioredoxin-like_sf"/>
</dbReference>
<dbReference type="CDD" id="cd02966">
    <property type="entry name" value="TlpA_like_family"/>
    <property type="match status" value="1"/>
</dbReference>
<accession>A0A1I4R334</accession>
<dbReference type="GO" id="GO:0015036">
    <property type="term" value="F:disulfide oxidoreductase activity"/>
    <property type="evidence" value="ECO:0007669"/>
    <property type="project" value="UniProtKB-ARBA"/>
</dbReference>
<protein>
    <submittedName>
        <fullName evidence="1">Peroxiredoxin</fullName>
    </submittedName>
</protein>
<keyword evidence="2" id="KW-1185">Reference proteome</keyword>
<dbReference type="AlphaFoldDB" id="A0A1I4R334"/>
<organism evidence="1 2">
    <name type="scientific">Nitrosomonas nitrosa</name>
    <dbReference type="NCBI Taxonomy" id="52442"/>
    <lineage>
        <taxon>Bacteria</taxon>
        <taxon>Pseudomonadati</taxon>
        <taxon>Pseudomonadota</taxon>
        <taxon>Betaproteobacteria</taxon>
        <taxon>Nitrosomonadales</taxon>
        <taxon>Nitrosomonadaceae</taxon>
        <taxon>Nitrosomonas</taxon>
    </lineage>
</organism>
<name>A0A1I4R334_9PROT</name>
<dbReference type="Pfam" id="PF00578">
    <property type="entry name" value="AhpC-TSA"/>
    <property type="match status" value="1"/>
</dbReference>
<evidence type="ECO:0000313" key="2">
    <source>
        <dbReference type="Proteomes" id="UP000199561"/>
    </source>
</evidence>
<evidence type="ECO:0000313" key="1">
    <source>
        <dbReference type="EMBL" id="SFM46350.1"/>
    </source>
</evidence>
<dbReference type="PROSITE" id="PS51352">
    <property type="entry name" value="THIOREDOXIN_2"/>
    <property type="match status" value="1"/>
</dbReference>
<dbReference type="InterPro" id="IPR017937">
    <property type="entry name" value="Thioredoxin_CS"/>
</dbReference>
<dbReference type="STRING" id="52442.SAMN05421880_11739"/>
<dbReference type="InterPro" id="IPR000866">
    <property type="entry name" value="AhpC/TSA"/>
</dbReference>
<gene>
    <name evidence="1" type="ORF">SAMN05421880_11739</name>
</gene>
<dbReference type="GO" id="GO:0016209">
    <property type="term" value="F:antioxidant activity"/>
    <property type="evidence" value="ECO:0007669"/>
    <property type="project" value="InterPro"/>
</dbReference>
<dbReference type="Proteomes" id="UP000199561">
    <property type="component" value="Unassembled WGS sequence"/>
</dbReference>
<sequence>MSKLSQILLYAVVALLAVSAGIVYKVKQIDGTRLSSTEKKAGAEAFFATSLPDIAGNMQPFSQWRGNVLLVNFWATWCAPCREEIPEFIDAQEKYRDRGVVLVGIAIDQKERVEMFSNEFGINYPIVVGDIDAFSLAEVMGNPQGALPYTVMINRDGEIVDSHLGRIHIDKVEKILKSLL</sequence>
<reference evidence="1 2" key="1">
    <citation type="submission" date="2016-10" db="EMBL/GenBank/DDBJ databases">
        <authorList>
            <person name="de Groot N.N."/>
        </authorList>
    </citation>
    <scope>NUCLEOTIDE SEQUENCE [LARGE SCALE GENOMIC DNA]</scope>
    <source>
        <strain evidence="1 2">Nm146</strain>
    </source>
</reference>
<dbReference type="InterPro" id="IPR013766">
    <property type="entry name" value="Thioredoxin_domain"/>
</dbReference>
<dbReference type="RefSeq" id="WP_090669485.1">
    <property type="nucleotide sequence ID" value="NZ_FOUF01000017.1"/>
</dbReference>
<dbReference type="PANTHER" id="PTHR42852">
    <property type="entry name" value="THIOL:DISULFIDE INTERCHANGE PROTEIN DSBE"/>
    <property type="match status" value="1"/>
</dbReference>